<sequence length="641" mass="69965">MTPAPAPAMDHAEDEGGGGARNQSSMVVVKTEAVCTNGGGPLVASPDLVIEDEGDETTECSSSFGDTCSGSEGEADGGEPEVNSGISARANGGRPSKPPRRKKVTAEWRNSVRPIMWRCQWLELRMKELSCQVSKYDRELALIKKEKEQQVLSKANGSMSESVQIHKGHGNSIMKRRKRKIHEENVDASLYINKHQILSYYHDKQNKGAETDAVLIDDECGSTVDGSIRGGLDTVTLLDSENYDMIFEQLTLKDTLMTIDGLQSRVHLLQDRLSNAHSGGENLALSEDGTHVMVTRKRQHTQKRSFSYTKCRYTKPQKRKNLNILLKDEDGSDLAGRPALPDRETSVRIKYENRNAEERSGECNYSMEKAVTVDLLLGTDNSIPNDHIGDLCKENTDDILIDNQVANEECQQLDKAKHLPSGTSSKGQNISGPAEMEDISAPAEVKNTCAPVETDSTSAPAVEPVSPQIKQELKPKKRRKKCSFFTKKQKKDASKTPAAKEKTEGTPSAAKNKTGSTPSAAAAVKTESTPSAGTGLGTMTFRSAGKMRKAGNEPADMKKRESGSESAAPKKHKTGRPSSAAKKQKTENPSSATKNQETENKPSTIKEAESAPLNMKIEKAVLVAVNSRRSQRVRKPKVFDE</sequence>
<dbReference type="EMBL" id="CM016556">
    <property type="protein sequence ID" value="TKW14196.1"/>
    <property type="molecule type" value="Genomic_DNA"/>
</dbReference>
<feature type="compositionally biased region" description="Polar residues" evidence="1">
    <location>
        <begin position="154"/>
        <end position="163"/>
    </location>
</feature>
<evidence type="ECO:0000313" key="3">
    <source>
        <dbReference type="Proteomes" id="UP000298652"/>
    </source>
</evidence>
<dbReference type="AlphaFoldDB" id="A0A4V6D6F5"/>
<reference evidence="2" key="1">
    <citation type="submission" date="2019-03" db="EMBL/GenBank/DDBJ databases">
        <title>WGS assembly of Setaria viridis.</title>
        <authorList>
            <person name="Huang P."/>
            <person name="Jenkins J."/>
            <person name="Grimwood J."/>
            <person name="Barry K."/>
            <person name="Healey A."/>
            <person name="Mamidi S."/>
            <person name="Sreedasyam A."/>
            <person name="Shu S."/>
            <person name="Feldman M."/>
            <person name="Wu J."/>
            <person name="Yu Y."/>
            <person name="Chen C."/>
            <person name="Johnson J."/>
            <person name="Rokhsar D."/>
            <person name="Baxter I."/>
            <person name="Schmutz J."/>
            <person name="Brutnell T."/>
            <person name="Kellogg E."/>
        </authorList>
    </citation>
    <scope>NUCLEOTIDE SEQUENCE [LARGE SCALE GENOMIC DNA]</scope>
</reference>
<dbReference type="OMA" id="QVANEEC"/>
<evidence type="ECO:0000256" key="1">
    <source>
        <dbReference type="SAM" id="MobiDB-lite"/>
    </source>
</evidence>
<name>A0A4V6D6F5_SETVI</name>
<dbReference type="PANTHER" id="PTHR34057:SF15">
    <property type="entry name" value="CALMODULIN-BINDING DOMAIN-CONTAINING PROTEIN"/>
    <property type="match status" value="1"/>
</dbReference>
<feature type="compositionally biased region" description="Basic residues" evidence="1">
    <location>
        <begin position="475"/>
        <end position="490"/>
    </location>
</feature>
<organism evidence="2 3">
    <name type="scientific">Setaria viridis</name>
    <name type="common">Green bristlegrass</name>
    <name type="synonym">Setaria italica subsp. viridis</name>
    <dbReference type="NCBI Taxonomy" id="4556"/>
    <lineage>
        <taxon>Eukaryota</taxon>
        <taxon>Viridiplantae</taxon>
        <taxon>Streptophyta</taxon>
        <taxon>Embryophyta</taxon>
        <taxon>Tracheophyta</taxon>
        <taxon>Spermatophyta</taxon>
        <taxon>Magnoliopsida</taxon>
        <taxon>Liliopsida</taxon>
        <taxon>Poales</taxon>
        <taxon>Poaceae</taxon>
        <taxon>PACMAD clade</taxon>
        <taxon>Panicoideae</taxon>
        <taxon>Panicodae</taxon>
        <taxon>Paniceae</taxon>
        <taxon>Cenchrinae</taxon>
        <taxon>Setaria</taxon>
    </lineage>
</organism>
<gene>
    <name evidence="2" type="ORF">SEVIR_5G152200v2</name>
</gene>
<keyword evidence="3" id="KW-1185">Reference proteome</keyword>
<evidence type="ECO:0000313" key="2">
    <source>
        <dbReference type="EMBL" id="TKW14196.1"/>
    </source>
</evidence>
<feature type="compositionally biased region" description="Acidic residues" evidence="1">
    <location>
        <begin position="49"/>
        <end position="58"/>
    </location>
</feature>
<feature type="region of interest" description="Disordered" evidence="1">
    <location>
        <begin position="414"/>
        <end position="434"/>
    </location>
</feature>
<feature type="compositionally biased region" description="Basic and acidic residues" evidence="1">
    <location>
        <begin position="596"/>
        <end position="609"/>
    </location>
</feature>
<accession>A0A4V6D6F5</accession>
<feature type="region of interest" description="Disordered" evidence="1">
    <location>
        <begin position="1"/>
        <end position="106"/>
    </location>
</feature>
<dbReference type="CDD" id="cd11650">
    <property type="entry name" value="AT4G37440_like"/>
    <property type="match status" value="1"/>
</dbReference>
<feature type="region of interest" description="Disordered" evidence="1">
    <location>
        <begin position="452"/>
        <end position="615"/>
    </location>
</feature>
<dbReference type="Proteomes" id="UP000298652">
    <property type="component" value="Chromosome 5"/>
</dbReference>
<dbReference type="InterPro" id="IPR038745">
    <property type="entry name" value="AT4G37440-like"/>
</dbReference>
<feature type="region of interest" description="Disordered" evidence="1">
    <location>
        <begin position="154"/>
        <end position="174"/>
    </location>
</feature>
<protein>
    <submittedName>
        <fullName evidence="2">Uncharacterized protein</fullName>
    </submittedName>
</protein>
<dbReference type="PANTHER" id="PTHR34057">
    <property type="entry name" value="ELONGATION FACTOR"/>
    <property type="match status" value="1"/>
</dbReference>
<proteinExistence type="predicted"/>
<dbReference type="Gramene" id="TKW14196">
    <property type="protein sequence ID" value="TKW14196"/>
    <property type="gene ID" value="SEVIR_5G152200v2"/>
</dbReference>
<feature type="compositionally biased region" description="Polar residues" evidence="1">
    <location>
        <begin position="59"/>
        <end position="70"/>
    </location>
</feature>
<feature type="compositionally biased region" description="Polar residues" evidence="1">
    <location>
        <begin position="505"/>
        <end position="519"/>
    </location>
</feature>
<feature type="compositionally biased region" description="Basic and acidic residues" evidence="1">
    <location>
        <begin position="491"/>
        <end position="504"/>
    </location>
</feature>
<feature type="compositionally biased region" description="Polar residues" evidence="1">
    <location>
        <begin position="421"/>
        <end position="431"/>
    </location>
</feature>